<evidence type="ECO:0000313" key="3">
    <source>
        <dbReference type="Proteomes" id="UP001337723"/>
    </source>
</evidence>
<protein>
    <submittedName>
        <fullName evidence="2">Uncharacterized protein</fullName>
    </submittedName>
</protein>
<dbReference type="Proteomes" id="UP001337723">
    <property type="component" value="Chromosome"/>
</dbReference>
<dbReference type="NCBIfam" id="NF041373">
    <property type="entry name" value="HGG_STG"/>
    <property type="match status" value="1"/>
</dbReference>
<dbReference type="AlphaFoldDB" id="A0AA48H301"/>
<keyword evidence="3" id="KW-1185">Reference proteome</keyword>
<dbReference type="KEGG" id="rmai:MACH21_00770"/>
<name>A0AA48H301_9RHOB</name>
<accession>A0AA48H301</accession>
<evidence type="ECO:0000256" key="1">
    <source>
        <dbReference type="SAM" id="MobiDB-lite"/>
    </source>
</evidence>
<organism evidence="2 3">
    <name type="scientific">Roseicyclus marinus</name>
    <dbReference type="NCBI Taxonomy" id="2161673"/>
    <lineage>
        <taxon>Bacteria</taxon>
        <taxon>Pseudomonadati</taxon>
        <taxon>Pseudomonadota</taxon>
        <taxon>Alphaproteobacteria</taxon>
        <taxon>Rhodobacterales</taxon>
        <taxon>Roseobacteraceae</taxon>
        <taxon>Roseicyclus</taxon>
    </lineage>
</organism>
<dbReference type="EMBL" id="AP027266">
    <property type="protein sequence ID" value="BDW83900.1"/>
    <property type="molecule type" value="Genomic_DNA"/>
</dbReference>
<evidence type="ECO:0000313" key="2">
    <source>
        <dbReference type="EMBL" id="BDW83900.1"/>
    </source>
</evidence>
<dbReference type="RefSeq" id="WP_338273375.1">
    <property type="nucleotide sequence ID" value="NZ_AP027266.1"/>
</dbReference>
<reference evidence="2 3" key="1">
    <citation type="submission" date="2023-01" db="EMBL/GenBank/DDBJ databases">
        <title>Complete genome sequence of Roseicyclus marinus strain Dej080120_10.</title>
        <authorList>
            <person name="Ueki S."/>
            <person name="Maruyama F."/>
        </authorList>
    </citation>
    <scope>NUCLEOTIDE SEQUENCE [LARGE SCALE GENOMIC DNA]</scope>
    <source>
        <strain evidence="2 3">Dej080120_10</strain>
    </source>
</reference>
<sequence>MRFLKGNKIGAETRFGPDWPGERCGARTKAGTSCKRPAVKRTGRCTRHGGKSTGPRTEEGRARIAAAKTVHGRMTKDARAAAKRRAQVGREIRAELREIERGAIAEGRLSKDWRRAFRQSE</sequence>
<gene>
    <name evidence="2" type="ORF">MACH21_00770</name>
</gene>
<dbReference type="InterPro" id="IPR047675">
    <property type="entry name" value="Putative_zinc-bd"/>
</dbReference>
<feature type="compositionally biased region" description="Basic residues" evidence="1">
    <location>
        <begin position="39"/>
        <end position="50"/>
    </location>
</feature>
<feature type="region of interest" description="Disordered" evidence="1">
    <location>
        <begin position="39"/>
        <end position="59"/>
    </location>
</feature>
<proteinExistence type="predicted"/>